<dbReference type="NCBIfam" id="TIGR01643">
    <property type="entry name" value="YD_repeat_2x"/>
    <property type="match status" value="2"/>
</dbReference>
<dbReference type="AlphaFoldDB" id="A0A377Q5J8"/>
<dbReference type="Gene3D" id="2.180.10.10">
    <property type="entry name" value="RHS repeat-associated core"/>
    <property type="match status" value="1"/>
</dbReference>
<proteinExistence type="predicted"/>
<dbReference type="InterPro" id="IPR006530">
    <property type="entry name" value="YD"/>
</dbReference>
<reference evidence="3 5" key="1">
    <citation type="submission" date="2018-06" db="EMBL/GenBank/DDBJ databases">
        <authorList>
            <consortium name="Pathogen Informatics"/>
            <person name="Doyle S."/>
        </authorList>
    </citation>
    <scope>NUCLEOTIDE SEQUENCE [LARGE SCALE GENOMIC DNA]</scope>
    <source>
        <strain evidence="3 5">NCTC11159</strain>
    </source>
</reference>
<dbReference type="InterPro" id="IPR056823">
    <property type="entry name" value="TEN-like_YD-shell"/>
</dbReference>
<keyword evidence="1" id="KW-0677">Repeat</keyword>
<name>A0A377Q5J8_9NEIS</name>
<reference evidence="4 6" key="2">
    <citation type="submission" date="2019-03" db="EMBL/GenBank/DDBJ databases">
        <title>Genomic Encyclopedia of Type Strains, Phase IV (KMG-IV): sequencing the most valuable type-strain genomes for metagenomic binning, comparative biology and taxonomic classification.</title>
        <authorList>
            <person name="Goeker M."/>
        </authorList>
    </citation>
    <scope>NUCLEOTIDE SEQUENCE [LARGE SCALE GENOMIC DNA]</scope>
    <source>
        <strain evidence="4 6">DSM 3764</strain>
    </source>
</reference>
<accession>A0A377Q5J8</accession>
<dbReference type="PANTHER" id="PTHR32305:SF15">
    <property type="entry name" value="PROTEIN RHSA-RELATED"/>
    <property type="match status" value="1"/>
</dbReference>
<dbReference type="Proteomes" id="UP000295794">
    <property type="component" value="Unassembled WGS sequence"/>
</dbReference>
<evidence type="ECO:0000313" key="6">
    <source>
        <dbReference type="Proteomes" id="UP000295794"/>
    </source>
</evidence>
<evidence type="ECO:0000313" key="5">
    <source>
        <dbReference type="Proteomes" id="UP000255108"/>
    </source>
</evidence>
<dbReference type="OrthoDB" id="8570628at2"/>
<evidence type="ECO:0000313" key="3">
    <source>
        <dbReference type="EMBL" id="STQ89879.1"/>
    </source>
</evidence>
<protein>
    <submittedName>
        <fullName evidence="3">Uncharacterized conserved protein</fullName>
    </submittedName>
    <submittedName>
        <fullName evidence="4">YD repeat-containing protein</fullName>
    </submittedName>
</protein>
<dbReference type="EMBL" id="UGHR01000001">
    <property type="protein sequence ID" value="STQ89879.1"/>
    <property type="molecule type" value="Genomic_DNA"/>
</dbReference>
<dbReference type="RefSeq" id="WP_115228206.1">
    <property type="nucleotide sequence ID" value="NZ_CAWRDJ010000009.1"/>
</dbReference>
<dbReference type="Pfam" id="PF25023">
    <property type="entry name" value="TEN_YD-shell"/>
    <property type="match status" value="1"/>
</dbReference>
<evidence type="ECO:0000313" key="4">
    <source>
        <dbReference type="EMBL" id="TCU82635.1"/>
    </source>
</evidence>
<evidence type="ECO:0000259" key="2">
    <source>
        <dbReference type="Pfam" id="PF25023"/>
    </source>
</evidence>
<organism evidence="3 5">
    <name type="scientific">Iodobacter fluviatilis</name>
    <dbReference type="NCBI Taxonomy" id="537"/>
    <lineage>
        <taxon>Bacteria</taxon>
        <taxon>Pseudomonadati</taxon>
        <taxon>Pseudomonadota</taxon>
        <taxon>Betaproteobacteria</taxon>
        <taxon>Neisseriales</taxon>
        <taxon>Chitinibacteraceae</taxon>
        <taxon>Iodobacter</taxon>
    </lineage>
</organism>
<gene>
    <name evidence="4" type="ORF">EV682_1147</name>
    <name evidence="3" type="ORF">NCTC11159_00930</name>
</gene>
<feature type="domain" description="Teneurin-like YD-shell" evidence="2">
    <location>
        <begin position="86"/>
        <end position="150"/>
    </location>
</feature>
<dbReference type="Proteomes" id="UP000255108">
    <property type="component" value="Unassembled WGS sequence"/>
</dbReference>
<keyword evidence="6" id="KW-1185">Reference proteome</keyword>
<sequence>MEWDGQHADAKAIREYADDGSMDIRLAWDKNIDLTYVTDALGQTTEYYFDEKGYNYRIVYPDHNEEWFNFDAKKQLISHIFPDGSSETFEYDDEGNMLLHERQDGSEVRFSYDQQQNPNEILDPTGEKWLRAYNTKNQLIEETDPLGHKTQYTWPARQHHRCQGR</sequence>
<dbReference type="PANTHER" id="PTHR32305">
    <property type="match status" value="1"/>
</dbReference>
<evidence type="ECO:0000256" key="1">
    <source>
        <dbReference type="ARBA" id="ARBA00022737"/>
    </source>
</evidence>
<dbReference type="EMBL" id="SMBT01000014">
    <property type="protein sequence ID" value="TCU82635.1"/>
    <property type="molecule type" value="Genomic_DNA"/>
</dbReference>
<dbReference type="InterPro" id="IPR050708">
    <property type="entry name" value="T6SS_VgrG/RHS"/>
</dbReference>